<dbReference type="HOGENOM" id="CLU_2637796_0_0_1"/>
<dbReference type="Proteomes" id="UP000008177">
    <property type="component" value="Unplaced contigs"/>
</dbReference>
<sequence>MAPVFAGFVAGGQNWEWVMSAIFCGFVFTILFFFLKETNYGRPATSLNAVLDGETDITSAIPRTGPINEKAKRGLAH</sequence>
<feature type="transmembrane region" description="Helical" evidence="1">
    <location>
        <begin position="17"/>
        <end position="35"/>
    </location>
</feature>
<keyword evidence="1" id="KW-1133">Transmembrane helix</keyword>
<reference evidence="3" key="1">
    <citation type="journal article" date="2011" name="PLoS Genet.">
        <title>Genomic analysis of the necrotrophic fungal pathogens Sclerotinia sclerotiorum and Botrytis cinerea.</title>
        <authorList>
            <person name="Amselem J."/>
            <person name="Cuomo C.A."/>
            <person name="van Kan J.A."/>
            <person name="Viaud M."/>
            <person name="Benito E.P."/>
            <person name="Couloux A."/>
            <person name="Coutinho P.M."/>
            <person name="de Vries R.P."/>
            <person name="Dyer P.S."/>
            <person name="Fillinger S."/>
            <person name="Fournier E."/>
            <person name="Gout L."/>
            <person name="Hahn M."/>
            <person name="Kohn L."/>
            <person name="Lapalu N."/>
            <person name="Plummer K.M."/>
            <person name="Pradier J.M."/>
            <person name="Quevillon E."/>
            <person name="Sharon A."/>
            <person name="Simon A."/>
            <person name="ten Have A."/>
            <person name="Tudzynski B."/>
            <person name="Tudzynski P."/>
            <person name="Wincker P."/>
            <person name="Andrew M."/>
            <person name="Anthouard V."/>
            <person name="Beever R.E."/>
            <person name="Beffa R."/>
            <person name="Benoit I."/>
            <person name="Bouzid O."/>
            <person name="Brault B."/>
            <person name="Chen Z."/>
            <person name="Choquer M."/>
            <person name="Collemare J."/>
            <person name="Cotton P."/>
            <person name="Danchin E.G."/>
            <person name="Da Silva C."/>
            <person name="Gautier A."/>
            <person name="Giraud C."/>
            <person name="Giraud T."/>
            <person name="Gonzalez C."/>
            <person name="Grossetete S."/>
            <person name="Guldener U."/>
            <person name="Henrissat B."/>
            <person name="Howlett B.J."/>
            <person name="Kodira C."/>
            <person name="Kretschmer M."/>
            <person name="Lappartient A."/>
            <person name="Leroch M."/>
            <person name="Levis C."/>
            <person name="Mauceli E."/>
            <person name="Neuveglise C."/>
            <person name="Oeser B."/>
            <person name="Pearson M."/>
            <person name="Poulain J."/>
            <person name="Poussereau N."/>
            <person name="Quesneville H."/>
            <person name="Rascle C."/>
            <person name="Schumacher J."/>
            <person name="Segurens B."/>
            <person name="Sexton A."/>
            <person name="Silva E."/>
            <person name="Sirven C."/>
            <person name="Soanes D.M."/>
            <person name="Talbot N.J."/>
            <person name="Templeton M."/>
            <person name="Yandava C."/>
            <person name="Yarden O."/>
            <person name="Zeng Q."/>
            <person name="Rollins J.A."/>
            <person name="Lebrun M.H."/>
            <person name="Dickman M."/>
        </authorList>
    </citation>
    <scope>NUCLEOTIDE SEQUENCE [LARGE SCALE GENOMIC DNA]</scope>
    <source>
        <strain evidence="3">T4</strain>
    </source>
</reference>
<dbReference type="InParanoid" id="G2YMX3"/>
<dbReference type="EMBL" id="FQ790345">
    <property type="protein sequence ID" value="CCD52971.1"/>
    <property type="molecule type" value="Genomic_DNA"/>
</dbReference>
<name>G2YMX3_BOTF4</name>
<keyword evidence="1" id="KW-0812">Transmembrane</keyword>
<evidence type="ECO:0000313" key="3">
    <source>
        <dbReference type="Proteomes" id="UP000008177"/>
    </source>
</evidence>
<dbReference type="AlphaFoldDB" id="G2YMX3"/>
<protein>
    <submittedName>
        <fullName evidence="2">Uncharacterized protein</fullName>
    </submittedName>
</protein>
<keyword evidence="1" id="KW-0472">Membrane</keyword>
<gene>
    <name evidence="2" type="ORF">BofuT4_uP138950.1</name>
</gene>
<dbReference type="STRING" id="999810.G2YMX3"/>
<proteinExistence type="predicted"/>
<accession>G2YMX3</accession>
<evidence type="ECO:0000256" key="1">
    <source>
        <dbReference type="SAM" id="Phobius"/>
    </source>
</evidence>
<evidence type="ECO:0000313" key="2">
    <source>
        <dbReference type="EMBL" id="CCD52971.1"/>
    </source>
</evidence>
<organism evidence="2 3">
    <name type="scientific">Botryotinia fuckeliana (strain T4)</name>
    <name type="common">Noble rot fungus</name>
    <name type="synonym">Botrytis cinerea</name>
    <dbReference type="NCBI Taxonomy" id="999810"/>
    <lineage>
        <taxon>Eukaryota</taxon>
        <taxon>Fungi</taxon>
        <taxon>Dikarya</taxon>
        <taxon>Ascomycota</taxon>
        <taxon>Pezizomycotina</taxon>
        <taxon>Leotiomycetes</taxon>
        <taxon>Helotiales</taxon>
        <taxon>Sclerotiniaceae</taxon>
        <taxon>Botrytis</taxon>
    </lineage>
</organism>